<organism evidence="1 2">
    <name type="scientific">Paenibacillus sepulcri</name>
    <dbReference type="NCBI Taxonomy" id="359917"/>
    <lineage>
        <taxon>Bacteria</taxon>
        <taxon>Bacillati</taxon>
        <taxon>Bacillota</taxon>
        <taxon>Bacilli</taxon>
        <taxon>Bacillales</taxon>
        <taxon>Paenibacillaceae</taxon>
        <taxon>Paenibacillus</taxon>
    </lineage>
</organism>
<proteinExistence type="predicted"/>
<dbReference type="EMBL" id="JAHZIK010000182">
    <property type="protein sequence ID" value="MBW7454307.1"/>
    <property type="molecule type" value="Genomic_DNA"/>
</dbReference>
<evidence type="ECO:0000313" key="2">
    <source>
        <dbReference type="Proteomes" id="UP001519887"/>
    </source>
</evidence>
<feature type="non-terminal residue" evidence="1">
    <location>
        <position position="1"/>
    </location>
</feature>
<dbReference type="Gene3D" id="3.40.50.150">
    <property type="entry name" value="Vaccinia Virus protein VP39"/>
    <property type="match status" value="1"/>
</dbReference>
<dbReference type="PANTHER" id="PTHR43861">
    <property type="entry name" value="TRANS-ACONITATE 2-METHYLTRANSFERASE-RELATED"/>
    <property type="match status" value="1"/>
</dbReference>
<name>A0ABS7C0D4_9BACL</name>
<accession>A0ABS7C0D4</accession>
<sequence length="182" mass="20223">DPVRFVQADIELWAADAPKDAYDLIVSNACFQWLDHPGQTLGHIQRLLRPGGLLTFATFGPDTFNELHASFHEAYTASGHAPQRHGLSFQSADGWVNHLNEAGFDNIRCEGFIQREIYASPREFLHSVKAMGASTSQADTTRSIGTRRLFADMYKSYEDKFSVQGGIAATYDVLIIQAEASR</sequence>
<dbReference type="CDD" id="cd02440">
    <property type="entry name" value="AdoMet_MTases"/>
    <property type="match status" value="1"/>
</dbReference>
<reference evidence="1 2" key="1">
    <citation type="submission" date="2021-07" db="EMBL/GenBank/DDBJ databases">
        <title>Paenibacillus radiodurans sp. nov., isolated from the southeastern edge of Tengger Desert.</title>
        <authorList>
            <person name="Zhang G."/>
        </authorList>
    </citation>
    <scope>NUCLEOTIDE SEQUENCE [LARGE SCALE GENOMIC DNA]</scope>
    <source>
        <strain evidence="1 2">CCM 7311</strain>
    </source>
</reference>
<keyword evidence="1" id="KW-0489">Methyltransferase</keyword>
<dbReference type="GO" id="GO:0032259">
    <property type="term" value="P:methylation"/>
    <property type="evidence" value="ECO:0007669"/>
    <property type="project" value="UniProtKB-KW"/>
</dbReference>
<comment type="caution">
    <text evidence="1">The sequence shown here is derived from an EMBL/GenBank/DDBJ whole genome shotgun (WGS) entry which is preliminary data.</text>
</comment>
<dbReference type="InterPro" id="IPR029063">
    <property type="entry name" value="SAM-dependent_MTases_sf"/>
</dbReference>
<evidence type="ECO:0000313" key="1">
    <source>
        <dbReference type="EMBL" id="MBW7454307.1"/>
    </source>
</evidence>
<dbReference type="GO" id="GO:0008168">
    <property type="term" value="F:methyltransferase activity"/>
    <property type="evidence" value="ECO:0007669"/>
    <property type="project" value="UniProtKB-KW"/>
</dbReference>
<dbReference type="Pfam" id="PF13489">
    <property type="entry name" value="Methyltransf_23"/>
    <property type="match status" value="1"/>
</dbReference>
<keyword evidence="1" id="KW-0808">Transferase</keyword>
<protein>
    <submittedName>
        <fullName evidence="1">Methyltransferase domain-containing protein</fullName>
    </submittedName>
</protein>
<dbReference type="PANTHER" id="PTHR43861:SF1">
    <property type="entry name" value="TRANS-ACONITATE 2-METHYLTRANSFERASE"/>
    <property type="match status" value="1"/>
</dbReference>
<keyword evidence="2" id="KW-1185">Reference proteome</keyword>
<dbReference type="Proteomes" id="UP001519887">
    <property type="component" value="Unassembled WGS sequence"/>
</dbReference>
<dbReference type="SUPFAM" id="SSF53335">
    <property type="entry name" value="S-adenosyl-L-methionine-dependent methyltransferases"/>
    <property type="match status" value="1"/>
</dbReference>
<gene>
    <name evidence="1" type="ORF">K0U00_09720</name>
</gene>